<name>A0A1Q8QQI7_9FIRM</name>
<sequence length="436" mass="49573">MNLEKCAGWVTHLQKKMPFDTLRVFLILGTYILGEVGFFPFGSSFRLGLGSVFYVLCLDRFPRLATFYNGWLTGAVVVLLRILEGRLAYVQPWSTLFLENSPAILYYVALTVGMVIPKVKKEKENPVSTSLYFVSFDFLANVLELVFSANFQVDRHSLSILALGAGIKGLFFLAFIATVEFFRQRILREKDKEKFQGQLLLGATLYAEGYFLKKIMRDIEETMECSFQLYLQAGHDSTENRHQPSLLNLAERIHEIKKDTQRVFSSLNAIIEPNDYSRVDLNELLTIVIESQQRYAKAHQKMIEWITSSNSRICLMDNFFPILVVVNNILANGIDAIEEQGQIAVIWHLDRAILNLHLGNTGKPISHDDRELIFLPGFTTKYSEVGTASTGIGLTHVQHVLKESGGKIRITQTSRIHAWTWFHVQIPISSMSEIVI</sequence>
<dbReference type="AlphaFoldDB" id="A0A1Q8QQI7"/>
<dbReference type="Gene3D" id="3.30.565.10">
    <property type="entry name" value="Histidine kinase-like ATPase, C-terminal domain"/>
    <property type="match status" value="1"/>
</dbReference>
<keyword evidence="4" id="KW-1133">Transmembrane helix</keyword>
<evidence type="ECO:0000256" key="3">
    <source>
        <dbReference type="ARBA" id="ARBA00023012"/>
    </source>
</evidence>
<keyword evidence="3" id="KW-0902">Two-component regulatory system</keyword>
<evidence type="ECO:0000256" key="2">
    <source>
        <dbReference type="ARBA" id="ARBA00022777"/>
    </source>
</evidence>
<dbReference type="Proteomes" id="UP000186102">
    <property type="component" value="Unassembled WGS sequence"/>
</dbReference>
<feature type="transmembrane region" description="Helical" evidence="4">
    <location>
        <begin position="131"/>
        <end position="151"/>
    </location>
</feature>
<keyword evidence="4" id="KW-0472">Membrane</keyword>
<dbReference type="PANTHER" id="PTHR43547">
    <property type="entry name" value="TWO-COMPONENT HISTIDINE KINASE"/>
    <property type="match status" value="1"/>
</dbReference>
<dbReference type="SUPFAM" id="SSF55874">
    <property type="entry name" value="ATPase domain of HSP90 chaperone/DNA topoisomerase II/histidine kinase"/>
    <property type="match status" value="1"/>
</dbReference>
<feature type="domain" description="Histidine kinase" evidence="5">
    <location>
        <begin position="256"/>
        <end position="430"/>
    </location>
</feature>
<keyword evidence="1" id="KW-0597">Phosphoprotein</keyword>
<dbReference type="RefSeq" id="WP_075365938.1">
    <property type="nucleotide sequence ID" value="NZ_MLBF01000031.1"/>
</dbReference>
<keyword evidence="2 6" id="KW-0418">Kinase</keyword>
<evidence type="ECO:0000313" key="6">
    <source>
        <dbReference type="EMBL" id="OLN29596.1"/>
    </source>
</evidence>
<evidence type="ECO:0000256" key="4">
    <source>
        <dbReference type="SAM" id="Phobius"/>
    </source>
</evidence>
<gene>
    <name evidence="6" type="ORF">DSOL_3457</name>
</gene>
<protein>
    <submittedName>
        <fullName evidence="6">Two-component sensor histidine kinase, controling glutamine utilization</fullName>
    </submittedName>
</protein>
<evidence type="ECO:0000313" key="7">
    <source>
        <dbReference type="Proteomes" id="UP000186102"/>
    </source>
</evidence>
<organism evidence="6 7">
    <name type="scientific">Desulfosporosinus metallidurans</name>
    <dbReference type="NCBI Taxonomy" id="1888891"/>
    <lineage>
        <taxon>Bacteria</taxon>
        <taxon>Bacillati</taxon>
        <taxon>Bacillota</taxon>
        <taxon>Clostridia</taxon>
        <taxon>Eubacteriales</taxon>
        <taxon>Desulfitobacteriaceae</taxon>
        <taxon>Desulfosporosinus</taxon>
    </lineage>
</organism>
<keyword evidence="2 6" id="KW-0808">Transferase</keyword>
<dbReference type="PROSITE" id="PS50109">
    <property type="entry name" value="HIS_KIN"/>
    <property type="match status" value="1"/>
</dbReference>
<reference evidence="6 7" key="1">
    <citation type="submission" date="2016-09" db="EMBL/GenBank/DDBJ databases">
        <title>Complete genome of Desulfosporosinus sp. OL.</title>
        <authorList>
            <person name="Mardanov A."/>
            <person name="Beletsky A."/>
            <person name="Panova A."/>
            <person name="Karnachuk O."/>
            <person name="Ravin N."/>
        </authorList>
    </citation>
    <scope>NUCLEOTIDE SEQUENCE [LARGE SCALE GENOMIC DNA]</scope>
    <source>
        <strain evidence="6 7">OL</strain>
    </source>
</reference>
<dbReference type="InterPro" id="IPR005467">
    <property type="entry name" value="His_kinase_dom"/>
</dbReference>
<dbReference type="STRING" id="1888891.DSOL_3457"/>
<accession>A0A1Q8QQI7</accession>
<feature type="transmembrane region" description="Helical" evidence="4">
    <location>
        <begin position="64"/>
        <end position="83"/>
    </location>
</feature>
<feature type="transmembrane region" description="Helical" evidence="4">
    <location>
        <begin position="24"/>
        <end position="57"/>
    </location>
</feature>
<dbReference type="EMBL" id="MLBF01000031">
    <property type="protein sequence ID" value="OLN29596.1"/>
    <property type="molecule type" value="Genomic_DNA"/>
</dbReference>
<dbReference type="InterPro" id="IPR003594">
    <property type="entry name" value="HATPase_dom"/>
</dbReference>
<comment type="caution">
    <text evidence="6">The sequence shown here is derived from an EMBL/GenBank/DDBJ whole genome shotgun (WGS) entry which is preliminary data.</text>
</comment>
<dbReference type="InterPro" id="IPR036890">
    <property type="entry name" value="HATPase_C_sf"/>
</dbReference>
<dbReference type="SMART" id="SM00387">
    <property type="entry name" value="HATPase_c"/>
    <property type="match status" value="1"/>
</dbReference>
<proteinExistence type="predicted"/>
<evidence type="ECO:0000259" key="5">
    <source>
        <dbReference type="PROSITE" id="PS50109"/>
    </source>
</evidence>
<feature type="transmembrane region" description="Helical" evidence="4">
    <location>
        <begin position="157"/>
        <end position="182"/>
    </location>
</feature>
<dbReference type="PANTHER" id="PTHR43547:SF2">
    <property type="entry name" value="HYBRID SIGNAL TRANSDUCTION HISTIDINE KINASE C"/>
    <property type="match status" value="1"/>
</dbReference>
<feature type="transmembrane region" description="Helical" evidence="4">
    <location>
        <begin position="103"/>
        <end position="119"/>
    </location>
</feature>
<dbReference type="Pfam" id="PF02518">
    <property type="entry name" value="HATPase_c"/>
    <property type="match status" value="1"/>
</dbReference>
<keyword evidence="4" id="KW-0812">Transmembrane</keyword>
<dbReference type="OrthoDB" id="1791938at2"/>
<dbReference type="GO" id="GO:0000155">
    <property type="term" value="F:phosphorelay sensor kinase activity"/>
    <property type="evidence" value="ECO:0007669"/>
    <property type="project" value="TreeGrafter"/>
</dbReference>
<keyword evidence="7" id="KW-1185">Reference proteome</keyword>
<evidence type="ECO:0000256" key="1">
    <source>
        <dbReference type="ARBA" id="ARBA00022553"/>
    </source>
</evidence>